<organism evidence="1">
    <name type="scientific">bioreactor metagenome</name>
    <dbReference type="NCBI Taxonomy" id="1076179"/>
    <lineage>
        <taxon>unclassified sequences</taxon>
        <taxon>metagenomes</taxon>
        <taxon>ecological metagenomes</taxon>
    </lineage>
</organism>
<dbReference type="EMBL" id="VSSQ01007822">
    <property type="protein sequence ID" value="MPM37085.1"/>
    <property type="molecule type" value="Genomic_DNA"/>
</dbReference>
<evidence type="ECO:0000313" key="1">
    <source>
        <dbReference type="EMBL" id="MPM37085.1"/>
    </source>
</evidence>
<reference evidence="1" key="1">
    <citation type="submission" date="2019-08" db="EMBL/GenBank/DDBJ databases">
        <authorList>
            <person name="Kucharzyk K."/>
            <person name="Murdoch R.W."/>
            <person name="Higgins S."/>
            <person name="Loffler F."/>
        </authorList>
    </citation>
    <scope>NUCLEOTIDE SEQUENCE</scope>
</reference>
<protein>
    <submittedName>
        <fullName evidence="1">Uncharacterized protein</fullName>
    </submittedName>
</protein>
<dbReference type="AlphaFoldDB" id="A0A644Z873"/>
<proteinExistence type="predicted"/>
<accession>A0A644Z873</accession>
<comment type="caution">
    <text evidence="1">The sequence shown here is derived from an EMBL/GenBank/DDBJ whole genome shotgun (WGS) entry which is preliminary data.</text>
</comment>
<name>A0A644Z873_9ZZZZ</name>
<gene>
    <name evidence="1" type="ORF">SDC9_83691</name>
</gene>
<sequence>MNNQNTNASGLSYEFKADTAGTYTIQSRYSNEGMQRTSGDLKITVRDIAQPVILSPSNGQSLTYTDSKPIELKASGEPGAAFLWKLGDNVIAMGNQTQFNPNGLTGNVQLTLVTTAFGRSRERRVSFTLNRNTPPSLTLTVPSPQYTTDLLKWSASAFDVEDKRPNQAITYTLDGISLAANAARELLSSDEGRHTLVATTTDSMGESTKASVLFTVVESSLAMDILSPVEGKSYFRTVEIPLITSAVAEEGGTYRWEIQYLDNPNLAKESLTGRQSRFTSKATGKVEITALHTDANGRERARKRIIIEVQNEPMALGINWLHGSVVNAGTPLRPTLLGLSQGAKAESVRWTLNGNPVPDIRAFAAPSQSGPYTLVATYTEGETSTQASVDFVVNTPPKVTITSLQEGTAYQTAQSLILSAAVEDDQKFTGVVRWTTGDQKVIGEGNPLIYLPTQRGKQTIQAEAVDANQSKGTAVVTVSFYEPLKFIEAVVNNNLPSYLIAESSPPLALKAVFEGGQDPKVTWRIRQGNRVLEKTGKETYLVFTELGQLLREPALVTMILSDSSGKETEQIEVMRRDFALTFTSEATLAIVSPLSDSVLRVGEAITMEAALTGFSQPVLTLSVNGVAQALVWQLAEAGRKATTTIPTTLFSKEGVYEVVLQAEEQGLKRTAGTSLNLFTSRKGIFIENAPQVFDKTVDTGELSATLVELTGVDRVQWKSDLLPDPIATGFSLDLGKADLKAGERSITAEAYAGSNLVAETTIRIQVLDRLRLSLLEGEEPLVLQQGADTSLHAQGFSRNGQPFAEAAITWRSHLDGILGTGGTLAFKNLQNISEGQHIITAEALDSDGSAVSVMKPVHIKAKPQPAVVPAGSGPPAPIQGQTILVPGGFNAPPPPPPAPPNYFEMGTPIDSFMPPNYPDPFGPGMGGGPPDPGLGGYMNSFFGGGFGASMPGFGM</sequence>